<dbReference type="InterPro" id="IPR051466">
    <property type="entry name" value="D-amino_acid_metab_enzyme"/>
</dbReference>
<gene>
    <name evidence="4" type="ORF">ACJEBI_20590</name>
</gene>
<dbReference type="EMBL" id="JBJHQH010000017">
    <property type="protein sequence ID" value="MFK9093864.1"/>
    <property type="molecule type" value="Genomic_DNA"/>
</dbReference>
<dbReference type="SMART" id="SM01119">
    <property type="entry name" value="D-ser_dehydrat"/>
    <property type="match status" value="1"/>
</dbReference>
<dbReference type="InterPro" id="IPR001608">
    <property type="entry name" value="Ala_racemase_N"/>
</dbReference>
<keyword evidence="5" id="KW-1185">Reference proteome</keyword>
<dbReference type="Pfam" id="PF01168">
    <property type="entry name" value="Ala_racemase_N"/>
    <property type="match status" value="1"/>
</dbReference>
<protein>
    <submittedName>
        <fullName evidence="4">Alanine racemase</fullName>
        <ecNumber evidence="4">5.1.1.1</ecNumber>
    </submittedName>
</protein>
<accession>A0ABW8RMC6</accession>
<keyword evidence="2" id="KW-0456">Lyase</keyword>
<dbReference type="Gene3D" id="2.40.37.20">
    <property type="entry name" value="D-serine dehydratase-like domain"/>
    <property type="match status" value="1"/>
</dbReference>
<evidence type="ECO:0000256" key="2">
    <source>
        <dbReference type="ARBA" id="ARBA00023239"/>
    </source>
</evidence>
<evidence type="ECO:0000259" key="3">
    <source>
        <dbReference type="SMART" id="SM01119"/>
    </source>
</evidence>
<evidence type="ECO:0000313" key="4">
    <source>
        <dbReference type="EMBL" id="MFK9093864.1"/>
    </source>
</evidence>
<dbReference type="InterPro" id="IPR026956">
    <property type="entry name" value="D-ser_dehydrat-like_dom"/>
</dbReference>
<organism evidence="4 5">
    <name type="scientific">Bacillus salipaludis</name>
    <dbReference type="NCBI Taxonomy" id="2547811"/>
    <lineage>
        <taxon>Bacteria</taxon>
        <taxon>Bacillati</taxon>
        <taxon>Bacillota</taxon>
        <taxon>Bacilli</taxon>
        <taxon>Bacillales</taxon>
        <taxon>Bacillaceae</taxon>
        <taxon>Bacillus</taxon>
    </lineage>
</organism>
<comment type="caution">
    <text evidence="4">The sequence shown here is derived from an EMBL/GenBank/DDBJ whole genome shotgun (WGS) entry which is preliminary data.</text>
</comment>
<dbReference type="Proteomes" id="UP001623041">
    <property type="component" value="Unassembled WGS sequence"/>
</dbReference>
<reference evidence="4 5" key="1">
    <citation type="submission" date="2024-11" db="EMBL/GenBank/DDBJ databases">
        <authorList>
            <person name="Lucas J.A."/>
        </authorList>
    </citation>
    <scope>NUCLEOTIDE SEQUENCE [LARGE SCALE GENOMIC DNA]</scope>
    <source>
        <strain evidence="4 5">Z 5.4</strain>
    </source>
</reference>
<dbReference type="RefSeq" id="WP_406582362.1">
    <property type="nucleotide sequence ID" value="NZ_JBJHQH010000017.1"/>
</dbReference>
<name>A0ABW8RMC6_9BACI</name>
<dbReference type="SUPFAM" id="SSF51419">
    <property type="entry name" value="PLP-binding barrel"/>
    <property type="match status" value="1"/>
</dbReference>
<dbReference type="GO" id="GO:0008784">
    <property type="term" value="F:alanine racemase activity"/>
    <property type="evidence" value="ECO:0007669"/>
    <property type="project" value="UniProtKB-EC"/>
</dbReference>
<proteinExistence type="inferred from homology"/>
<sequence>MYKELLTPAVIVDLDTVERNIERMANKLSKFGIAHRPHIKTHKTVKFAKMQLNKGAIGITVAKLTEAEVFIESGIKDILIAFPIVGEDKLEIFSKLLKQANIITTVDSLEAALGLSRVGEQTGKTVKVLIEIDGGLHRGGRQPGSDTIKFVREIKGLPGIEIVGIMAYFGKIYSNNNQNDLIEAVKQESLIANKVSKDLESEGINVKIISTGSSPSSSNCQYLENVTEVRAGNYIFYDVSAIDLGIAEEKDCALRVIATVVSTPIPGMATIDAGTKTLTSDKSHHRNGFGIVVGHPEITITSLNEEHGFLNFDPTITSLSVGDRIEIIPNHSCVIPNLCDELAGVRNGEVVEFIPVDARGKNK</sequence>
<dbReference type="EC" id="5.1.1.1" evidence="4"/>
<dbReference type="PANTHER" id="PTHR28004:SF2">
    <property type="entry name" value="D-SERINE DEHYDRATASE"/>
    <property type="match status" value="1"/>
</dbReference>
<comment type="similarity">
    <text evidence="1">Belongs to the DSD1 family.</text>
</comment>
<dbReference type="Gene3D" id="3.20.20.10">
    <property type="entry name" value="Alanine racemase"/>
    <property type="match status" value="1"/>
</dbReference>
<dbReference type="Pfam" id="PF14031">
    <property type="entry name" value="D-ser_dehydrat"/>
    <property type="match status" value="1"/>
</dbReference>
<dbReference type="InterPro" id="IPR029066">
    <property type="entry name" value="PLP-binding_barrel"/>
</dbReference>
<dbReference type="PANTHER" id="PTHR28004">
    <property type="entry name" value="ZGC:162816-RELATED"/>
    <property type="match status" value="1"/>
</dbReference>
<feature type="domain" description="D-serine dehydratase-like" evidence="3">
    <location>
        <begin position="253"/>
        <end position="346"/>
    </location>
</feature>
<dbReference type="InterPro" id="IPR042208">
    <property type="entry name" value="D-ser_dehydrat-like_sf"/>
</dbReference>
<evidence type="ECO:0000256" key="1">
    <source>
        <dbReference type="ARBA" id="ARBA00005323"/>
    </source>
</evidence>
<keyword evidence="4" id="KW-0413">Isomerase</keyword>
<evidence type="ECO:0000313" key="5">
    <source>
        <dbReference type="Proteomes" id="UP001623041"/>
    </source>
</evidence>